<dbReference type="EMBL" id="RSCL01000001">
    <property type="protein sequence ID" value="RUT09877.1"/>
    <property type="molecule type" value="Genomic_DNA"/>
</dbReference>
<evidence type="ECO:0000313" key="2">
    <source>
        <dbReference type="EMBL" id="RUT09877.1"/>
    </source>
</evidence>
<reference evidence="2" key="2">
    <citation type="journal article" date="2019" name="Genome Biol. Evol.">
        <title>Day and night: Metabolic profiles and evolutionary relationships of six axenic non-marine cyanobacteria.</title>
        <authorList>
            <person name="Will S.E."/>
            <person name="Henke P."/>
            <person name="Boedeker C."/>
            <person name="Huang S."/>
            <person name="Brinkmann H."/>
            <person name="Rohde M."/>
            <person name="Jarek M."/>
            <person name="Friedl T."/>
            <person name="Seufert S."/>
            <person name="Schumacher M."/>
            <person name="Overmann J."/>
            <person name="Neumann-Schaal M."/>
            <person name="Petersen J."/>
        </authorList>
    </citation>
    <scope>NUCLEOTIDE SEQUENCE [LARGE SCALE GENOMIC DNA]</scope>
    <source>
        <strain evidence="2">PCC 7102</strain>
    </source>
</reference>
<feature type="compositionally biased region" description="Basic residues" evidence="1">
    <location>
        <begin position="10"/>
        <end position="21"/>
    </location>
</feature>
<feature type="region of interest" description="Disordered" evidence="1">
    <location>
        <begin position="1"/>
        <end position="25"/>
    </location>
</feature>
<sequence>MPVDENTNNKTHKKQSGHKRNNSGIINVSKLVTQADPNLLLDKKQLLTVLQSDFSEGIKKIAIKAAIRIIEDTQEQPERARDAHYVEEVAAPFASV</sequence>
<evidence type="ECO:0000256" key="1">
    <source>
        <dbReference type="SAM" id="MobiDB-lite"/>
    </source>
</evidence>
<evidence type="ECO:0000313" key="3">
    <source>
        <dbReference type="Proteomes" id="UP000271624"/>
    </source>
</evidence>
<name>A0A433VUU7_9CYAN</name>
<organism evidence="2 3">
    <name type="scientific">Dulcicalothrix desertica PCC 7102</name>
    <dbReference type="NCBI Taxonomy" id="232991"/>
    <lineage>
        <taxon>Bacteria</taxon>
        <taxon>Bacillati</taxon>
        <taxon>Cyanobacteriota</taxon>
        <taxon>Cyanophyceae</taxon>
        <taxon>Nostocales</taxon>
        <taxon>Calotrichaceae</taxon>
        <taxon>Dulcicalothrix</taxon>
    </lineage>
</organism>
<keyword evidence="3" id="KW-1185">Reference proteome</keyword>
<comment type="caution">
    <text evidence="2">The sequence shown here is derived from an EMBL/GenBank/DDBJ whole genome shotgun (WGS) entry which is preliminary data.</text>
</comment>
<reference evidence="2" key="1">
    <citation type="submission" date="2018-12" db="EMBL/GenBank/DDBJ databases">
        <authorList>
            <person name="Will S."/>
            <person name="Neumann-Schaal M."/>
            <person name="Henke P."/>
        </authorList>
    </citation>
    <scope>NUCLEOTIDE SEQUENCE</scope>
    <source>
        <strain evidence="2">PCC 7102</strain>
    </source>
</reference>
<protein>
    <submittedName>
        <fullName evidence="2">Uncharacterized protein</fullName>
    </submittedName>
</protein>
<accession>A0A433VUU7</accession>
<dbReference type="Proteomes" id="UP000271624">
    <property type="component" value="Unassembled WGS sequence"/>
</dbReference>
<dbReference type="AlphaFoldDB" id="A0A433VUU7"/>
<dbReference type="RefSeq" id="WP_186538583.1">
    <property type="nucleotide sequence ID" value="NZ_RSCL01000001.1"/>
</dbReference>
<gene>
    <name evidence="2" type="ORF">DSM106972_003720</name>
</gene>
<proteinExistence type="predicted"/>